<organism evidence="1 2">
    <name type="scientific">Hypsizygus marmoreus</name>
    <name type="common">White beech mushroom</name>
    <name type="synonym">Agaricus marmoreus</name>
    <dbReference type="NCBI Taxonomy" id="39966"/>
    <lineage>
        <taxon>Eukaryota</taxon>
        <taxon>Fungi</taxon>
        <taxon>Dikarya</taxon>
        <taxon>Basidiomycota</taxon>
        <taxon>Agaricomycotina</taxon>
        <taxon>Agaricomycetes</taxon>
        <taxon>Agaricomycetidae</taxon>
        <taxon>Agaricales</taxon>
        <taxon>Tricholomatineae</taxon>
        <taxon>Lyophyllaceae</taxon>
        <taxon>Hypsizygus</taxon>
    </lineage>
</organism>
<reference evidence="1" key="1">
    <citation type="submission" date="2018-04" db="EMBL/GenBank/DDBJ databases">
        <title>Whole genome sequencing of Hypsizygus marmoreus.</title>
        <authorList>
            <person name="Choi I.-G."/>
            <person name="Min B."/>
            <person name="Kim J.-G."/>
            <person name="Kim S."/>
            <person name="Oh Y.-L."/>
            <person name="Kong W.-S."/>
            <person name="Park H."/>
            <person name="Jeong J."/>
            <person name="Song E.-S."/>
        </authorList>
    </citation>
    <scope>NUCLEOTIDE SEQUENCE [LARGE SCALE GENOMIC DNA]</scope>
    <source>
        <strain evidence="1">51987-8</strain>
    </source>
</reference>
<proteinExistence type="predicted"/>
<comment type="caution">
    <text evidence="1">The sequence shown here is derived from an EMBL/GenBank/DDBJ whole genome shotgun (WGS) entry which is preliminary data.</text>
</comment>
<dbReference type="AlphaFoldDB" id="A0A369JUB5"/>
<sequence>MLLCSDVDNRTMIKTKVKTAKLNALVALHAKLDEREERHPGGGVQHYWEDISGLRLSGNFPESAADMLLSKNVMATSNN</sequence>
<evidence type="ECO:0000313" key="1">
    <source>
        <dbReference type="EMBL" id="RDB22346.1"/>
    </source>
</evidence>
<name>A0A369JUB5_HYPMA</name>
<dbReference type="InParanoid" id="A0A369JUB5"/>
<accession>A0A369JUB5</accession>
<dbReference type="EMBL" id="LUEZ02000051">
    <property type="protein sequence ID" value="RDB22346.1"/>
    <property type="molecule type" value="Genomic_DNA"/>
</dbReference>
<dbReference type="Proteomes" id="UP000076154">
    <property type="component" value="Unassembled WGS sequence"/>
</dbReference>
<protein>
    <submittedName>
        <fullName evidence="1">Uncharacterized protein</fullName>
    </submittedName>
</protein>
<gene>
    <name evidence="1" type="ORF">Hypma_010542</name>
</gene>
<evidence type="ECO:0000313" key="2">
    <source>
        <dbReference type="Proteomes" id="UP000076154"/>
    </source>
</evidence>
<keyword evidence="2" id="KW-1185">Reference proteome</keyword>